<dbReference type="InterPro" id="IPR008972">
    <property type="entry name" value="Cupredoxin"/>
</dbReference>
<protein>
    <recommendedName>
        <fullName evidence="4">Cytochrome C oxidase subunit II</fullName>
    </recommendedName>
</protein>
<keyword evidence="1" id="KW-0812">Transmembrane</keyword>
<feature type="transmembrane region" description="Helical" evidence="1">
    <location>
        <begin position="6"/>
        <end position="25"/>
    </location>
</feature>
<gene>
    <name evidence="2" type="ORF">PACILC2_28880</name>
</gene>
<evidence type="ECO:0000256" key="1">
    <source>
        <dbReference type="SAM" id="Phobius"/>
    </source>
</evidence>
<dbReference type="Proteomes" id="UP000680304">
    <property type="component" value="Unassembled WGS sequence"/>
</dbReference>
<evidence type="ECO:0000313" key="2">
    <source>
        <dbReference type="EMBL" id="GIQ64320.1"/>
    </source>
</evidence>
<dbReference type="EMBL" id="BOVJ01000089">
    <property type="protein sequence ID" value="GIQ64320.1"/>
    <property type="molecule type" value="Genomic_DNA"/>
</dbReference>
<dbReference type="Gene3D" id="2.60.40.420">
    <property type="entry name" value="Cupredoxins - blue copper proteins"/>
    <property type="match status" value="1"/>
</dbReference>
<proteinExistence type="predicted"/>
<evidence type="ECO:0008006" key="4">
    <source>
        <dbReference type="Google" id="ProtNLM"/>
    </source>
</evidence>
<keyword evidence="3" id="KW-1185">Reference proteome</keyword>
<sequence>MQKWIMFVVFIFASLLSVYLIIFSLPEKPKDETEGLPEGVTLMKVVASNDFVFDKPEYRVKAGETVRLVLQNKSGIHGIEIAEFGINLQGDKLQQDVTFDKPGTYEIKCSVACGIGHDTMKSVLVVE</sequence>
<reference evidence="2 3" key="1">
    <citation type="submission" date="2021-04" db="EMBL/GenBank/DDBJ databases">
        <title>Draft genome sequence of Paenibacillus cisolokensis, LC2-13A.</title>
        <authorList>
            <person name="Uke A."/>
            <person name="Chhe C."/>
            <person name="Baramee S."/>
            <person name="Kosugi A."/>
        </authorList>
    </citation>
    <scope>NUCLEOTIDE SEQUENCE [LARGE SCALE GENOMIC DNA]</scope>
    <source>
        <strain evidence="2 3">LC2-13A</strain>
    </source>
</reference>
<comment type="caution">
    <text evidence="2">The sequence shown here is derived from an EMBL/GenBank/DDBJ whole genome shotgun (WGS) entry which is preliminary data.</text>
</comment>
<name>A0ABQ4N7U9_9BACL</name>
<dbReference type="RefSeq" id="WP_213529086.1">
    <property type="nucleotide sequence ID" value="NZ_BOVJ01000089.1"/>
</dbReference>
<evidence type="ECO:0000313" key="3">
    <source>
        <dbReference type="Proteomes" id="UP000680304"/>
    </source>
</evidence>
<keyword evidence="1" id="KW-1133">Transmembrane helix</keyword>
<dbReference type="SUPFAM" id="SSF49503">
    <property type="entry name" value="Cupredoxins"/>
    <property type="match status" value="1"/>
</dbReference>
<accession>A0ABQ4N7U9</accession>
<keyword evidence="1" id="KW-0472">Membrane</keyword>
<organism evidence="2 3">
    <name type="scientific">Paenibacillus cisolokensis</name>
    <dbReference type="NCBI Taxonomy" id="1658519"/>
    <lineage>
        <taxon>Bacteria</taxon>
        <taxon>Bacillati</taxon>
        <taxon>Bacillota</taxon>
        <taxon>Bacilli</taxon>
        <taxon>Bacillales</taxon>
        <taxon>Paenibacillaceae</taxon>
        <taxon>Paenibacillus</taxon>
    </lineage>
</organism>